<proteinExistence type="predicted"/>
<protein>
    <submittedName>
        <fullName evidence="1">Uncharacterized protein</fullName>
    </submittedName>
</protein>
<dbReference type="EMBL" id="GU474837">
    <property type="protein sequence ID" value="ADI16407.1"/>
    <property type="molecule type" value="Genomic_DNA"/>
</dbReference>
<sequence>MPSSVAHTFVLDSGELSRWSKGYPTLFILDLDRMTYDCGIDDTEATLR</sequence>
<dbReference type="AlphaFoldDB" id="E0XPR6"/>
<reference evidence="1" key="1">
    <citation type="journal article" date="2011" name="Environ. Microbiol.">
        <title>Time-series analyses of Monterey Bay coastal microbial picoplankton using a 'genome proxy' microarray.</title>
        <authorList>
            <person name="Rich V.I."/>
            <person name="Pham V.D."/>
            <person name="Eppley J."/>
            <person name="Shi Y."/>
            <person name="DeLong E.F."/>
        </authorList>
    </citation>
    <scope>NUCLEOTIDE SEQUENCE</scope>
</reference>
<evidence type="ECO:0000313" key="1">
    <source>
        <dbReference type="EMBL" id="ADI16407.1"/>
    </source>
</evidence>
<accession>E0XPR6</accession>
<organism evidence="1">
    <name type="scientific">uncultured bacterium HF770_09N20</name>
    <dbReference type="NCBI Taxonomy" id="710816"/>
    <lineage>
        <taxon>Bacteria</taxon>
        <taxon>environmental samples</taxon>
    </lineage>
</organism>
<name>E0XPR6_9BACT</name>